<organism evidence="8 9">
    <name type="scientific">Xylaria hypoxylon</name>
    <dbReference type="NCBI Taxonomy" id="37992"/>
    <lineage>
        <taxon>Eukaryota</taxon>
        <taxon>Fungi</taxon>
        <taxon>Dikarya</taxon>
        <taxon>Ascomycota</taxon>
        <taxon>Pezizomycotina</taxon>
        <taxon>Sordariomycetes</taxon>
        <taxon>Xylariomycetidae</taxon>
        <taxon>Xylariales</taxon>
        <taxon>Xylariaceae</taxon>
        <taxon>Xylaria</taxon>
    </lineage>
</organism>
<feature type="compositionally biased region" description="Polar residues" evidence="6">
    <location>
        <begin position="11"/>
        <end position="25"/>
    </location>
</feature>
<keyword evidence="4" id="KW-0560">Oxidoreductase</keyword>
<dbReference type="SMART" id="SM00702">
    <property type="entry name" value="P4Hc"/>
    <property type="match status" value="1"/>
</dbReference>
<evidence type="ECO:0000256" key="5">
    <source>
        <dbReference type="ARBA" id="ARBA00023004"/>
    </source>
</evidence>
<evidence type="ECO:0000256" key="2">
    <source>
        <dbReference type="ARBA" id="ARBA00022723"/>
    </source>
</evidence>
<comment type="cofactor">
    <cofactor evidence="1">
        <name>L-ascorbate</name>
        <dbReference type="ChEBI" id="CHEBI:38290"/>
    </cofactor>
</comment>
<dbReference type="PANTHER" id="PTHR10869:SF247">
    <property type="entry name" value="FE2OG DIOXYGENASE DOMAIN-CONTAINING PROTEIN"/>
    <property type="match status" value="1"/>
</dbReference>
<evidence type="ECO:0000313" key="9">
    <source>
        <dbReference type="Proteomes" id="UP000297716"/>
    </source>
</evidence>
<sequence length="490" mass="53581">MPTKRKRQRNAHSNLPNKKSTANTTLPLSPSPDASSSSLKATGQLDPKSLASVVSEEEIEITVETLDSLAQHPALIKTKACRNLRTAVYGFKQACTTGMNTIAETNLTSRVSAALVDAKYVDAIVLLAEMRIRNQAPKLGALCRWVRDLDVVSGLSSETPGIRTETQLQLLRVMDMVLRVTGPVDEVSKVPPLLAGPLSLQPIWDNTDELPRPSVRQGVLDKTIFEACPKDTKEKFQILETIAGPERKPPNLHPAVLYLSSDNTVPLSSDGPTTTLHKHPTVPDLSLMKDVLTRQECMSIVAAMETVGFLPDCPLRDDGSASSILAHNVYWVVDNAFHDALWKRVSPHIPSQIGGRKARGINRRFRVYRYVPGAEYRCHFDGGWPPSGVDPKTGAYVYDASPTGAKQSSLFTFLVYLNDEFEGGETTFFTPSIREGVMNAFPVRPTMGSVALFPHGDARGALLHEGTGVKKGAKYIIRTDVEFDVEPEGA</sequence>
<dbReference type="InterPro" id="IPR006620">
    <property type="entry name" value="Pro_4_hyd_alph"/>
</dbReference>
<keyword evidence="5" id="KW-0408">Iron</keyword>
<dbReference type="InterPro" id="IPR005123">
    <property type="entry name" value="Oxoglu/Fe-dep_dioxygenase_dom"/>
</dbReference>
<dbReference type="PROSITE" id="PS51471">
    <property type="entry name" value="FE2OG_OXY"/>
    <property type="match status" value="1"/>
</dbReference>
<dbReference type="FunFam" id="2.60.120.620:FF:000020">
    <property type="entry name" value="Unplaced genomic scaffold supercont2.4, whole genome shotgun sequence"/>
    <property type="match status" value="1"/>
</dbReference>
<comment type="caution">
    <text evidence="8">The sequence shown here is derived from an EMBL/GenBank/DDBJ whole genome shotgun (WGS) entry which is preliminary data.</text>
</comment>
<evidence type="ECO:0000256" key="6">
    <source>
        <dbReference type="SAM" id="MobiDB-lite"/>
    </source>
</evidence>
<dbReference type="EMBL" id="SKBN01000095">
    <property type="protein sequence ID" value="TGJ83400.1"/>
    <property type="molecule type" value="Genomic_DNA"/>
</dbReference>
<dbReference type="Pfam" id="PF13640">
    <property type="entry name" value="2OG-FeII_Oxy_3"/>
    <property type="match status" value="1"/>
</dbReference>
<dbReference type="OrthoDB" id="69177at2759"/>
<dbReference type="Proteomes" id="UP000297716">
    <property type="component" value="Unassembled WGS sequence"/>
</dbReference>
<evidence type="ECO:0000256" key="4">
    <source>
        <dbReference type="ARBA" id="ARBA00023002"/>
    </source>
</evidence>
<evidence type="ECO:0000313" key="8">
    <source>
        <dbReference type="EMBL" id="TGJ83400.1"/>
    </source>
</evidence>
<proteinExistence type="predicted"/>
<evidence type="ECO:0000256" key="1">
    <source>
        <dbReference type="ARBA" id="ARBA00001961"/>
    </source>
</evidence>
<feature type="domain" description="Fe2OG dioxygenase" evidence="7">
    <location>
        <begin position="360"/>
        <end position="487"/>
    </location>
</feature>
<feature type="compositionally biased region" description="Basic residues" evidence="6">
    <location>
        <begin position="1"/>
        <end position="10"/>
    </location>
</feature>
<reference evidence="8 9" key="1">
    <citation type="submission" date="2019-03" db="EMBL/GenBank/DDBJ databases">
        <title>Draft genome sequence of Xylaria hypoxylon DSM 108379, a ubiquitous saprotrophic-parasitic fungi on hardwood.</title>
        <authorList>
            <person name="Buettner E."/>
            <person name="Leonhardt S."/>
            <person name="Gebauer A.M."/>
            <person name="Liers C."/>
            <person name="Hofrichter M."/>
            <person name="Kellner H."/>
        </authorList>
    </citation>
    <scope>NUCLEOTIDE SEQUENCE [LARGE SCALE GENOMIC DNA]</scope>
    <source>
        <strain evidence="8 9">DSM 108379</strain>
    </source>
</reference>
<feature type="compositionally biased region" description="Low complexity" evidence="6">
    <location>
        <begin position="26"/>
        <end position="39"/>
    </location>
</feature>
<gene>
    <name evidence="8" type="ORF">E0Z10_g5362</name>
</gene>
<keyword evidence="3" id="KW-0223">Dioxygenase</keyword>
<evidence type="ECO:0000259" key="7">
    <source>
        <dbReference type="PROSITE" id="PS51471"/>
    </source>
</evidence>
<dbReference type="InterPro" id="IPR045054">
    <property type="entry name" value="P4HA-like"/>
</dbReference>
<dbReference type="STRING" id="37992.A0A4Z0YW52"/>
<evidence type="ECO:0000256" key="3">
    <source>
        <dbReference type="ARBA" id="ARBA00022964"/>
    </source>
</evidence>
<dbReference type="GO" id="GO:0005506">
    <property type="term" value="F:iron ion binding"/>
    <property type="evidence" value="ECO:0007669"/>
    <property type="project" value="InterPro"/>
</dbReference>
<dbReference type="GO" id="GO:0005783">
    <property type="term" value="C:endoplasmic reticulum"/>
    <property type="evidence" value="ECO:0007669"/>
    <property type="project" value="TreeGrafter"/>
</dbReference>
<protein>
    <recommendedName>
        <fullName evidence="7">Fe2OG dioxygenase domain-containing protein</fullName>
    </recommendedName>
</protein>
<keyword evidence="2" id="KW-0479">Metal-binding</keyword>
<dbReference type="GO" id="GO:0031418">
    <property type="term" value="F:L-ascorbic acid binding"/>
    <property type="evidence" value="ECO:0007669"/>
    <property type="project" value="InterPro"/>
</dbReference>
<accession>A0A4Z0YW52</accession>
<keyword evidence="9" id="KW-1185">Reference proteome</keyword>
<dbReference type="GO" id="GO:0004656">
    <property type="term" value="F:procollagen-proline 4-dioxygenase activity"/>
    <property type="evidence" value="ECO:0007669"/>
    <property type="project" value="TreeGrafter"/>
</dbReference>
<name>A0A4Z0YW52_9PEZI</name>
<dbReference type="PANTHER" id="PTHR10869">
    <property type="entry name" value="PROLYL 4-HYDROXYLASE ALPHA SUBUNIT"/>
    <property type="match status" value="1"/>
</dbReference>
<dbReference type="AlphaFoldDB" id="A0A4Z0YW52"/>
<dbReference type="Gene3D" id="2.60.120.620">
    <property type="entry name" value="q2cbj1_9rhob like domain"/>
    <property type="match status" value="1"/>
</dbReference>
<feature type="region of interest" description="Disordered" evidence="6">
    <location>
        <begin position="1"/>
        <end position="47"/>
    </location>
</feature>
<dbReference type="InterPro" id="IPR044862">
    <property type="entry name" value="Pro_4_hyd_alph_FE2OG_OXY"/>
</dbReference>